<dbReference type="AlphaFoldDB" id="A0A183PVJ5"/>
<name>A0A183PVJ5_9TREM</name>
<accession>A0A183PVJ5</accession>
<dbReference type="STRING" id="31246.A0A183PVJ5"/>
<dbReference type="Proteomes" id="UP000269396">
    <property type="component" value="Unassembled WGS sequence"/>
</dbReference>
<keyword evidence="2" id="KW-1185">Reference proteome</keyword>
<proteinExistence type="predicted"/>
<evidence type="ECO:0000313" key="2">
    <source>
        <dbReference type="Proteomes" id="UP000269396"/>
    </source>
</evidence>
<sequence length="177" mass="20892">MTVFLFSLGSRNASCISDWRDDYTLYQKTKLYEYLKKTYEEIKEEADQRIVSGPLDVNKDHLKMIDSSELNSLRKQTIKKERPANLDSATVLQLELASFERDACLTKRVHEHTKEILERFKLPVIPTHDAIRSELLTAKKSMDEVSFRMFYIFVYLSYKADYKFTSIKYHLLFLLIS</sequence>
<evidence type="ECO:0000313" key="1">
    <source>
        <dbReference type="EMBL" id="VDP76924.1"/>
    </source>
</evidence>
<gene>
    <name evidence="1" type="ORF">SMTD_LOCUS18382</name>
</gene>
<reference evidence="1 2" key="1">
    <citation type="submission" date="2018-11" db="EMBL/GenBank/DDBJ databases">
        <authorList>
            <consortium name="Pathogen Informatics"/>
        </authorList>
    </citation>
    <scope>NUCLEOTIDE SEQUENCE [LARGE SCALE GENOMIC DNA]</scope>
    <source>
        <strain>Denwood</strain>
        <strain evidence="2">Zambia</strain>
    </source>
</reference>
<organism evidence="1 2">
    <name type="scientific">Schistosoma mattheei</name>
    <dbReference type="NCBI Taxonomy" id="31246"/>
    <lineage>
        <taxon>Eukaryota</taxon>
        <taxon>Metazoa</taxon>
        <taxon>Spiralia</taxon>
        <taxon>Lophotrochozoa</taxon>
        <taxon>Platyhelminthes</taxon>
        <taxon>Trematoda</taxon>
        <taxon>Digenea</taxon>
        <taxon>Strigeidida</taxon>
        <taxon>Schistosomatoidea</taxon>
        <taxon>Schistosomatidae</taxon>
        <taxon>Schistosoma</taxon>
    </lineage>
</organism>
<protein>
    <submittedName>
        <fullName evidence="1">Uncharacterized protein</fullName>
    </submittedName>
</protein>
<dbReference type="EMBL" id="UZAL01040365">
    <property type="protein sequence ID" value="VDP76924.1"/>
    <property type="molecule type" value="Genomic_DNA"/>
</dbReference>